<protein>
    <submittedName>
        <fullName evidence="1">Uncharacterized protein</fullName>
    </submittedName>
</protein>
<gene>
    <name evidence="1" type="ORF">KFK09_020883</name>
</gene>
<reference evidence="1" key="1">
    <citation type="journal article" date="2022" name="Front. Genet.">
        <title>Chromosome-Scale Assembly of the Dendrobium nobile Genome Provides Insights Into the Molecular Mechanism of the Biosynthesis of the Medicinal Active Ingredient of Dendrobium.</title>
        <authorList>
            <person name="Xu Q."/>
            <person name="Niu S.-C."/>
            <person name="Li K.-L."/>
            <person name="Zheng P.-J."/>
            <person name="Zhang X.-J."/>
            <person name="Jia Y."/>
            <person name="Liu Y."/>
            <person name="Niu Y.-X."/>
            <person name="Yu L.-H."/>
            <person name="Chen D.-F."/>
            <person name="Zhang G.-Q."/>
        </authorList>
    </citation>
    <scope>NUCLEOTIDE SEQUENCE</scope>
    <source>
        <tissue evidence="1">Leaf</tissue>
    </source>
</reference>
<name>A0A8T3ANG1_DENNO</name>
<evidence type="ECO:0000313" key="2">
    <source>
        <dbReference type="Proteomes" id="UP000829196"/>
    </source>
</evidence>
<proteinExistence type="predicted"/>
<organism evidence="1 2">
    <name type="scientific">Dendrobium nobile</name>
    <name type="common">Orchid</name>
    <dbReference type="NCBI Taxonomy" id="94219"/>
    <lineage>
        <taxon>Eukaryota</taxon>
        <taxon>Viridiplantae</taxon>
        <taxon>Streptophyta</taxon>
        <taxon>Embryophyta</taxon>
        <taxon>Tracheophyta</taxon>
        <taxon>Spermatophyta</taxon>
        <taxon>Magnoliopsida</taxon>
        <taxon>Liliopsida</taxon>
        <taxon>Asparagales</taxon>
        <taxon>Orchidaceae</taxon>
        <taxon>Epidendroideae</taxon>
        <taxon>Malaxideae</taxon>
        <taxon>Dendrobiinae</taxon>
        <taxon>Dendrobium</taxon>
    </lineage>
</organism>
<accession>A0A8T3ANG1</accession>
<dbReference type="Proteomes" id="UP000829196">
    <property type="component" value="Unassembled WGS sequence"/>
</dbReference>
<dbReference type="AlphaFoldDB" id="A0A8T3ANG1"/>
<comment type="caution">
    <text evidence="1">The sequence shown here is derived from an EMBL/GenBank/DDBJ whole genome shotgun (WGS) entry which is preliminary data.</text>
</comment>
<keyword evidence="2" id="KW-1185">Reference proteome</keyword>
<dbReference type="EMBL" id="JAGYWB010000015">
    <property type="protein sequence ID" value="KAI0497650.1"/>
    <property type="molecule type" value="Genomic_DNA"/>
</dbReference>
<evidence type="ECO:0000313" key="1">
    <source>
        <dbReference type="EMBL" id="KAI0497650.1"/>
    </source>
</evidence>
<sequence>MALLGCSTRMPNLSSFTCGCSLTLFCSHNWKNVRNGEGSLLSNKHLKWCLIGAAQRLWSLAVFCRDCSFETYFTRSLFKCERDDSYSCKTSMDEGIELLNI</sequence>